<name>A0A5J4W6Y2_9EUKA</name>
<accession>A0A5J4W6Y2</accession>
<evidence type="ECO:0000259" key="2">
    <source>
        <dbReference type="PROSITE" id="PS50878"/>
    </source>
</evidence>
<dbReference type="PROSITE" id="PS50878">
    <property type="entry name" value="RT_POL"/>
    <property type="match status" value="1"/>
</dbReference>
<feature type="domain" description="Reverse transcriptase" evidence="2">
    <location>
        <begin position="411"/>
        <end position="593"/>
    </location>
</feature>
<gene>
    <name evidence="3" type="ORF">EZS28_014246</name>
</gene>
<dbReference type="SUPFAM" id="SSF56672">
    <property type="entry name" value="DNA/RNA polymerases"/>
    <property type="match status" value="1"/>
</dbReference>
<dbReference type="InterPro" id="IPR000477">
    <property type="entry name" value="RT_dom"/>
</dbReference>
<feature type="region of interest" description="Disordered" evidence="1">
    <location>
        <begin position="271"/>
        <end position="311"/>
    </location>
</feature>
<dbReference type="AlphaFoldDB" id="A0A5J4W6Y2"/>
<reference evidence="3 4" key="1">
    <citation type="submission" date="2019-03" db="EMBL/GenBank/DDBJ databases">
        <title>Single cell metagenomics reveals metabolic interactions within the superorganism composed of flagellate Streblomastix strix and complex community of Bacteroidetes bacteria on its surface.</title>
        <authorList>
            <person name="Treitli S.C."/>
            <person name="Kolisko M."/>
            <person name="Husnik F."/>
            <person name="Keeling P."/>
            <person name="Hampl V."/>
        </authorList>
    </citation>
    <scope>NUCLEOTIDE SEQUENCE [LARGE SCALE GENOMIC DNA]</scope>
    <source>
        <strain evidence="3">ST1C</strain>
    </source>
</reference>
<proteinExistence type="predicted"/>
<dbReference type="Pfam" id="PF00078">
    <property type="entry name" value="RVT_1"/>
    <property type="match status" value="1"/>
</dbReference>
<comment type="caution">
    <text evidence="3">The sequence shown here is derived from an EMBL/GenBank/DDBJ whole genome shotgun (WGS) entry which is preliminary data.</text>
</comment>
<dbReference type="InterPro" id="IPR043502">
    <property type="entry name" value="DNA/RNA_pol_sf"/>
</dbReference>
<dbReference type="Gene3D" id="3.30.70.270">
    <property type="match status" value="1"/>
</dbReference>
<dbReference type="OrthoDB" id="6771932at2759"/>
<dbReference type="InterPro" id="IPR043128">
    <property type="entry name" value="Rev_trsase/Diguanyl_cyclase"/>
</dbReference>
<dbReference type="Gene3D" id="3.10.10.10">
    <property type="entry name" value="HIV Type 1 Reverse Transcriptase, subunit A, domain 1"/>
    <property type="match status" value="1"/>
</dbReference>
<evidence type="ECO:0000256" key="1">
    <source>
        <dbReference type="SAM" id="MobiDB-lite"/>
    </source>
</evidence>
<dbReference type="PANTHER" id="PTHR33050">
    <property type="entry name" value="REVERSE TRANSCRIPTASE DOMAIN-CONTAINING PROTEIN"/>
    <property type="match status" value="1"/>
</dbReference>
<dbReference type="InterPro" id="IPR052055">
    <property type="entry name" value="Hepadnavirus_pol/RT"/>
</dbReference>
<organism evidence="3 4">
    <name type="scientific">Streblomastix strix</name>
    <dbReference type="NCBI Taxonomy" id="222440"/>
    <lineage>
        <taxon>Eukaryota</taxon>
        <taxon>Metamonada</taxon>
        <taxon>Preaxostyla</taxon>
        <taxon>Oxymonadida</taxon>
        <taxon>Streblomastigidae</taxon>
        <taxon>Streblomastix</taxon>
    </lineage>
</organism>
<dbReference type="PANTHER" id="PTHR33050:SF7">
    <property type="entry name" value="RIBONUCLEASE H"/>
    <property type="match status" value="1"/>
</dbReference>
<evidence type="ECO:0000313" key="3">
    <source>
        <dbReference type="EMBL" id="KAA6390229.1"/>
    </source>
</evidence>
<dbReference type="GO" id="GO:0003964">
    <property type="term" value="F:RNA-directed DNA polymerase activity"/>
    <property type="evidence" value="ECO:0007669"/>
    <property type="project" value="UniProtKB-KW"/>
</dbReference>
<sequence length="595" mass="67263">MGKISPFLMLKDLDGAKFFAQATYISHGIEAAATNLANQDAIEALHRAIDGEYNPVPPQNSIDSARTKVTQLFANQFNKILTEIEPGDEESRKEQARLKIAENLSSTMEATLDEVEANARQNLRITAESVHQSIITSTDYVWDIDAEERKQLMKEAKEIMPIDPPIRREQLKLPEKVQQVEDCLTTAQTHANVTLAMCAAVSAQHLNGRIDTDRLEAVLASAAETVSGISASRRANLYGFKANPDGVRFLTEASFDASSRLKSENPIKITPFPAKKFPKPEKTKVKHKMEKEESDVESEDQDEKDKKKRKNRFFSKPFKKTEISAQRPQRKPQDIQLKQEIHRSLIKIGGCLINALPQWTAIGGEELIKNGIQARWNYLGSPTQAIMREICILKSAKEAIIYQELLQEDLFNNIIQQDDSVVLCSPTFLVKKSSGGFRRVLSCKQVNLHLEKLHFKMENQKNVKDLIRQGDFAITWDLKSAYSHVQTSKSLQQYLGFMFRGVKYSYTTMPFGICSAPRTFTKLMKPVMTVIRQRGIRSCVYLDDGIAFFNSKEEAESGVKQILDLFVSLELTVNFAKSMLIPHQNPTFLGILWDT</sequence>
<feature type="non-terminal residue" evidence="3">
    <location>
        <position position="595"/>
    </location>
</feature>
<keyword evidence="3" id="KW-0808">Transferase</keyword>
<dbReference type="Proteomes" id="UP000324800">
    <property type="component" value="Unassembled WGS sequence"/>
</dbReference>
<keyword evidence="3" id="KW-0548">Nucleotidyltransferase</keyword>
<keyword evidence="3" id="KW-0695">RNA-directed DNA polymerase</keyword>
<feature type="compositionally biased region" description="Acidic residues" evidence="1">
    <location>
        <begin position="292"/>
        <end position="302"/>
    </location>
</feature>
<evidence type="ECO:0000313" key="4">
    <source>
        <dbReference type="Proteomes" id="UP000324800"/>
    </source>
</evidence>
<dbReference type="EMBL" id="SNRW01003292">
    <property type="protein sequence ID" value="KAA6390229.1"/>
    <property type="molecule type" value="Genomic_DNA"/>
</dbReference>
<protein>
    <submittedName>
        <fullName evidence="3">Putative reverse transcriptase</fullName>
    </submittedName>
</protein>
<dbReference type="CDD" id="cd03714">
    <property type="entry name" value="RT_DIRS1"/>
    <property type="match status" value="1"/>
</dbReference>